<reference evidence="2 3" key="1">
    <citation type="submission" date="2019-08" db="EMBL/GenBank/DDBJ databases">
        <title>Draft genome sequence of Ulvibacter marinus type strain NBRC 109484.</title>
        <authorList>
            <person name="Kawano K."/>
            <person name="Ushijima N."/>
            <person name="Kihara M."/>
            <person name="Itoh H."/>
        </authorList>
    </citation>
    <scope>NUCLEOTIDE SEQUENCE [LARGE SCALE GENOMIC DNA]</scope>
    <source>
        <strain evidence="2 3">NBRC 109484</strain>
    </source>
</reference>
<keyword evidence="3" id="KW-1185">Reference proteome</keyword>
<dbReference type="PROSITE" id="PS51257">
    <property type="entry name" value="PROKAR_LIPOPROTEIN"/>
    <property type="match status" value="1"/>
</dbReference>
<dbReference type="InterPro" id="IPR043708">
    <property type="entry name" value="DUF5648"/>
</dbReference>
<dbReference type="RefSeq" id="WP_151672994.1">
    <property type="nucleotide sequence ID" value="NZ_BKCG01000002.1"/>
</dbReference>
<protein>
    <recommendedName>
        <fullName evidence="1">DUF5648 domain-containing protein</fullName>
    </recommendedName>
</protein>
<comment type="caution">
    <text evidence="2">The sequence shown here is derived from an EMBL/GenBank/DDBJ whole genome shotgun (WGS) entry which is preliminary data.</text>
</comment>
<dbReference type="AlphaFoldDB" id="A0A5J4IZC4"/>
<evidence type="ECO:0000313" key="3">
    <source>
        <dbReference type="Proteomes" id="UP000326509"/>
    </source>
</evidence>
<proteinExistence type="predicted"/>
<sequence>MKNYLLKISIITLISIFVYSCSKDNLDEIKEESNTSVDEGLVISIEKKIPVFKISSVEEDINSINKSSQNFAAQNSYNFIYRFYKDGDHFYTVNQSEGFNAGYTYEGILGKSLIASGSQIQLTRWYNIHSGDRYMTQSVSSTPAIYTNMNDQWHCLTPTNPVYLCDLPASPNRIPGTNITSDPATPNGDWRYEGLLGKSGGTKAIYSYYNSSANDHYFTNNYNDLGNGNYGYIYEGIVFYLYN</sequence>
<dbReference type="EMBL" id="BKCG01000002">
    <property type="protein sequence ID" value="GER58911.1"/>
    <property type="molecule type" value="Genomic_DNA"/>
</dbReference>
<accession>A0A5J4IZC4</accession>
<gene>
    <name evidence="2" type="ORF">ULMA_10190</name>
</gene>
<dbReference type="OrthoDB" id="1160642at2"/>
<evidence type="ECO:0000259" key="1">
    <source>
        <dbReference type="Pfam" id="PF18885"/>
    </source>
</evidence>
<evidence type="ECO:0000313" key="2">
    <source>
        <dbReference type="EMBL" id="GER58911.1"/>
    </source>
</evidence>
<feature type="domain" description="DUF5648" evidence="1">
    <location>
        <begin position="72"/>
        <end position="142"/>
    </location>
</feature>
<name>A0A5J4IZC4_9FLAO</name>
<dbReference type="Pfam" id="PF18885">
    <property type="entry name" value="DUF5648"/>
    <property type="match status" value="2"/>
</dbReference>
<feature type="domain" description="DUF5648" evidence="1">
    <location>
        <begin position="188"/>
        <end position="241"/>
    </location>
</feature>
<dbReference type="Proteomes" id="UP000326509">
    <property type="component" value="Unassembled WGS sequence"/>
</dbReference>
<organism evidence="2 3">
    <name type="scientific">Patiriisocius marinus</name>
    <dbReference type="NCBI Taxonomy" id="1397112"/>
    <lineage>
        <taxon>Bacteria</taxon>
        <taxon>Pseudomonadati</taxon>
        <taxon>Bacteroidota</taxon>
        <taxon>Flavobacteriia</taxon>
        <taxon>Flavobacteriales</taxon>
        <taxon>Flavobacteriaceae</taxon>
        <taxon>Patiriisocius</taxon>
    </lineage>
</organism>